<dbReference type="RefSeq" id="WP_171184783.1">
    <property type="nucleotide sequence ID" value="NZ_WTPX01000026.1"/>
</dbReference>
<protein>
    <recommendedName>
        <fullName evidence="4">IGFBP N-terminal domain-containing protein</fullName>
    </recommendedName>
</protein>
<evidence type="ECO:0000313" key="3">
    <source>
        <dbReference type="Proteomes" id="UP000609651"/>
    </source>
</evidence>
<evidence type="ECO:0000313" key="2">
    <source>
        <dbReference type="EMBL" id="NNJ25119.1"/>
    </source>
</evidence>
<accession>A0ABX1VAJ5</accession>
<sequence length="490" mass="48712">MNALKLAAILAIGVAASDALSAAPAPPACSAAACTADAAACTANAGCCAIPARTADATACPTADCPATCTGPGSACCEEMGCCEESFKALADRCKDQLRSREFVAALATAKRVRTLFPDDSAAKLMVWKAKLAPRKAACEEIANSPMVSYVPCSPPKCGTALACNAPPAPATATVATCGEATPSTAVVVCSASSADTPPSPKRLTACNGDACPLSVCGSTTVSKAFITAVSAPECPSVCGSEGPSVCGTGCLAACGTACRGPECDGGPCPDGVTGALAREISPCKTQCESGDAGALAEWHATASLAAPYPIAYEPPGLYGGQTYGVVRTAAVSPAPSISSASYAVPVEANPGLPVGRWTRTLNDQSVTIAVAADGSFAAVCTVPNAGCSLKVTGDCRATADGLLFGVVTSAKACPSESNTDSVDPVACVEIETFCRSLIDQPFSARCRVSGQSMTVSHTLFGGIGFVGTPGPGEPAHLALTMFSGAYEAE</sequence>
<name>A0ABX1VAJ5_9PLAN</name>
<feature type="signal peptide" evidence="1">
    <location>
        <begin position="1"/>
        <end position="21"/>
    </location>
</feature>
<dbReference type="EMBL" id="WTPX01000026">
    <property type="protein sequence ID" value="NNJ25119.1"/>
    <property type="molecule type" value="Genomic_DNA"/>
</dbReference>
<evidence type="ECO:0000256" key="1">
    <source>
        <dbReference type="SAM" id="SignalP"/>
    </source>
</evidence>
<dbReference type="PROSITE" id="PS51257">
    <property type="entry name" value="PROKAR_LIPOPROTEIN"/>
    <property type="match status" value="1"/>
</dbReference>
<proteinExistence type="predicted"/>
<feature type="chain" id="PRO_5045224918" description="IGFBP N-terminal domain-containing protein" evidence="1">
    <location>
        <begin position="22"/>
        <end position="490"/>
    </location>
</feature>
<comment type="caution">
    <text evidence="2">The sequence shown here is derived from an EMBL/GenBank/DDBJ whole genome shotgun (WGS) entry which is preliminary data.</text>
</comment>
<gene>
    <name evidence="2" type="ORF">LzC2_11820</name>
</gene>
<keyword evidence="3" id="KW-1185">Reference proteome</keyword>
<dbReference type="Proteomes" id="UP000609651">
    <property type="component" value="Unassembled WGS sequence"/>
</dbReference>
<evidence type="ECO:0008006" key="4">
    <source>
        <dbReference type="Google" id="ProtNLM"/>
    </source>
</evidence>
<keyword evidence="1" id="KW-0732">Signal</keyword>
<reference evidence="2 3" key="1">
    <citation type="journal article" date="2020" name="Syst. Appl. Microbiol.">
        <title>Alienimonas chondri sp. nov., a novel planctomycete isolated from the biofilm of the red alga Chondrus crispus.</title>
        <authorList>
            <person name="Vitorino I."/>
            <person name="Albuquerque L."/>
            <person name="Wiegand S."/>
            <person name="Kallscheuer N."/>
            <person name="da Costa M.S."/>
            <person name="Lobo-da-Cunha A."/>
            <person name="Jogler C."/>
            <person name="Lage O.M."/>
        </authorList>
    </citation>
    <scope>NUCLEOTIDE SEQUENCE [LARGE SCALE GENOMIC DNA]</scope>
    <source>
        <strain evidence="2 3">LzC2</strain>
    </source>
</reference>
<organism evidence="2 3">
    <name type="scientific">Alienimonas chondri</name>
    <dbReference type="NCBI Taxonomy" id="2681879"/>
    <lineage>
        <taxon>Bacteria</taxon>
        <taxon>Pseudomonadati</taxon>
        <taxon>Planctomycetota</taxon>
        <taxon>Planctomycetia</taxon>
        <taxon>Planctomycetales</taxon>
        <taxon>Planctomycetaceae</taxon>
        <taxon>Alienimonas</taxon>
    </lineage>
</organism>